<dbReference type="EMBL" id="LT629765">
    <property type="protein sequence ID" value="SDS57058.1"/>
    <property type="molecule type" value="Genomic_DNA"/>
</dbReference>
<organism evidence="1 2">
    <name type="scientific">Corynebacterium timonense</name>
    <dbReference type="NCBI Taxonomy" id="441500"/>
    <lineage>
        <taxon>Bacteria</taxon>
        <taxon>Bacillati</taxon>
        <taxon>Actinomycetota</taxon>
        <taxon>Actinomycetes</taxon>
        <taxon>Mycobacteriales</taxon>
        <taxon>Corynebacteriaceae</taxon>
        <taxon>Corynebacterium</taxon>
    </lineage>
</organism>
<accession>A0A1H1TAB6</accession>
<dbReference type="Gene3D" id="3.20.20.70">
    <property type="entry name" value="Aldolase class I"/>
    <property type="match status" value="1"/>
</dbReference>
<sequence length="169" mass="16874">MDTVHSVGTVDPAPRAAGVVVEPTHVAAAARLGVPVVAVIGWPTGRHHSVIKAAEARLSAETGASEVWLAVDAELAEDSAVLADVIAVRQALPPGTLFGVIPGASAAAVQAAHQVGADALAVSADMDIPDAAVPVAVYGGPDDLDSIIAALEAGAARVYPGRVKQRDCA</sequence>
<dbReference type="OrthoDB" id="4421412at2"/>
<protein>
    <submittedName>
        <fullName evidence="1">Deoxyribose-phosphate aldolase</fullName>
    </submittedName>
</protein>
<evidence type="ECO:0000313" key="1">
    <source>
        <dbReference type="EMBL" id="SDS57058.1"/>
    </source>
</evidence>
<keyword evidence="2" id="KW-1185">Reference proteome</keyword>
<reference evidence="1 2" key="1">
    <citation type="submission" date="2016-10" db="EMBL/GenBank/DDBJ databases">
        <authorList>
            <person name="de Groot N.N."/>
        </authorList>
    </citation>
    <scope>NUCLEOTIDE SEQUENCE [LARGE SCALE GENOMIC DNA]</scope>
    <source>
        <strain evidence="1 2">DSM 45434</strain>
    </source>
</reference>
<evidence type="ECO:0000313" key="2">
    <source>
        <dbReference type="Proteomes" id="UP000182237"/>
    </source>
</evidence>
<name>A0A1H1TAB6_9CORY</name>
<dbReference type="eggNOG" id="COG0274">
    <property type="taxonomic scope" value="Bacteria"/>
</dbReference>
<dbReference type="STRING" id="1203190.GCA_000312345_00987"/>
<dbReference type="SUPFAM" id="SSF51569">
    <property type="entry name" value="Aldolase"/>
    <property type="match status" value="1"/>
</dbReference>
<dbReference type="InterPro" id="IPR013785">
    <property type="entry name" value="Aldolase_TIM"/>
</dbReference>
<dbReference type="AlphaFoldDB" id="A0A1H1TAB6"/>
<proteinExistence type="predicted"/>
<dbReference type="RefSeq" id="WP_083337266.1">
    <property type="nucleotide sequence ID" value="NZ_LT629765.1"/>
</dbReference>
<gene>
    <name evidence="1" type="ORF">SAMN04488539_1934</name>
</gene>
<dbReference type="Proteomes" id="UP000182237">
    <property type="component" value="Chromosome I"/>
</dbReference>